<organism evidence="1 2">
    <name type="scientific">[Clostridium] polysaccharolyticum</name>
    <dbReference type="NCBI Taxonomy" id="29364"/>
    <lineage>
        <taxon>Bacteria</taxon>
        <taxon>Bacillati</taxon>
        <taxon>Bacillota</taxon>
        <taxon>Clostridia</taxon>
        <taxon>Lachnospirales</taxon>
        <taxon>Lachnospiraceae</taxon>
    </lineage>
</organism>
<dbReference type="GO" id="GO:0009236">
    <property type="term" value="P:cobalamin biosynthetic process"/>
    <property type="evidence" value="ECO:0007669"/>
    <property type="project" value="InterPro"/>
</dbReference>
<dbReference type="Gene3D" id="3.40.50.300">
    <property type="entry name" value="P-loop containing nucleotide triphosphate hydrolases"/>
    <property type="match status" value="1"/>
</dbReference>
<dbReference type="AlphaFoldDB" id="A0A1I0D7V2"/>
<dbReference type="PIRSF" id="PIRSF015617">
    <property type="entry name" value="Adensltrnsf_CobA"/>
    <property type="match status" value="1"/>
</dbReference>
<dbReference type="OrthoDB" id="9810309at2"/>
<dbReference type="GO" id="GO:0008817">
    <property type="term" value="F:corrinoid adenosyltransferase activity"/>
    <property type="evidence" value="ECO:0007669"/>
    <property type="project" value="InterPro"/>
</dbReference>
<keyword evidence="1" id="KW-0808">Transferase</keyword>
<name>A0A1I0D7V2_9FIRM</name>
<protein>
    <submittedName>
        <fullName evidence="1">Cob(I)alamin adenosyltransferase</fullName>
    </submittedName>
</protein>
<proteinExistence type="predicted"/>
<dbReference type="GO" id="GO:0005524">
    <property type="term" value="F:ATP binding"/>
    <property type="evidence" value="ECO:0007669"/>
    <property type="project" value="InterPro"/>
</dbReference>
<dbReference type="RefSeq" id="WP_092478029.1">
    <property type="nucleotide sequence ID" value="NZ_FOHN01000013.1"/>
</dbReference>
<gene>
    <name evidence="1" type="ORF">SAMN04487772_11346</name>
</gene>
<dbReference type="PANTHER" id="PTHR46638">
    <property type="entry name" value="CORRINOID ADENOSYLTRANSFERASE"/>
    <property type="match status" value="1"/>
</dbReference>
<accession>A0A1I0D7V2</accession>
<dbReference type="SUPFAM" id="SSF52540">
    <property type="entry name" value="P-loop containing nucleoside triphosphate hydrolases"/>
    <property type="match status" value="1"/>
</dbReference>
<evidence type="ECO:0000313" key="1">
    <source>
        <dbReference type="EMBL" id="SET28314.1"/>
    </source>
</evidence>
<dbReference type="STRING" id="29364.SAMN04487772_11346"/>
<dbReference type="PANTHER" id="PTHR46638:SF1">
    <property type="entry name" value="CORRINOID ADENOSYLTRANSFERASE"/>
    <property type="match status" value="1"/>
</dbReference>
<dbReference type="Pfam" id="PF02572">
    <property type="entry name" value="CobA_CobO_BtuR"/>
    <property type="match status" value="1"/>
</dbReference>
<dbReference type="InterPro" id="IPR027417">
    <property type="entry name" value="P-loop_NTPase"/>
</dbReference>
<dbReference type="Proteomes" id="UP000199800">
    <property type="component" value="Unassembled WGS sequence"/>
</dbReference>
<keyword evidence="2" id="KW-1185">Reference proteome</keyword>
<dbReference type="InterPro" id="IPR003724">
    <property type="entry name" value="CblAdoTrfase_CobA"/>
</dbReference>
<sequence>MIHVYYGDGKGKTTAAAGLAVRAAGTGMKVYVVRFLKTENSGEVKSLRQLENIIVEPITKSFGFTFDMTPEQKEEAKIYYTEMLRKAISKENVEKYDMFVMDEVNIVFGYGFIDKQELLDFLKEYGQKKEIVITGAVRQEEIVELADYVTEIKKEKHPYDKGVNARKGIEF</sequence>
<reference evidence="1 2" key="1">
    <citation type="submission" date="2016-10" db="EMBL/GenBank/DDBJ databases">
        <authorList>
            <person name="de Groot N.N."/>
        </authorList>
    </citation>
    <scope>NUCLEOTIDE SEQUENCE [LARGE SCALE GENOMIC DNA]</scope>
    <source>
        <strain evidence="1 2">DSM 1801</strain>
    </source>
</reference>
<evidence type="ECO:0000313" key="2">
    <source>
        <dbReference type="Proteomes" id="UP000199800"/>
    </source>
</evidence>
<dbReference type="EMBL" id="FOHN01000013">
    <property type="protein sequence ID" value="SET28314.1"/>
    <property type="molecule type" value="Genomic_DNA"/>
</dbReference>